<dbReference type="InterPro" id="IPR036388">
    <property type="entry name" value="WH-like_DNA-bd_sf"/>
</dbReference>
<sequence length="159" mass="17858">MQSGDQIITNIRKIIRSLDLESKRIEKNYGMSIPQMILLTQLKNTPNFTASHKDLSKQLHLNTSTVTGIIDRLEKKGLVARTPKPDDKRGILVVLTKAGKQSIDRTPGLMQEKLLTKLQQAPKEDVRKIEEGLELLIKYLEIVDPEASSLLSTQISLSD</sequence>
<dbReference type="Proteomes" id="UP001168552">
    <property type="component" value="Unassembled WGS sequence"/>
</dbReference>
<dbReference type="InterPro" id="IPR039422">
    <property type="entry name" value="MarR/SlyA-like"/>
</dbReference>
<organism evidence="5 6">
    <name type="scientific">Shiella aurantiaca</name>
    <dbReference type="NCBI Taxonomy" id="3058365"/>
    <lineage>
        <taxon>Bacteria</taxon>
        <taxon>Pseudomonadati</taxon>
        <taxon>Bacteroidota</taxon>
        <taxon>Cytophagia</taxon>
        <taxon>Cytophagales</taxon>
        <taxon>Shiellaceae</taxon>
        <taxon>Shiella</taxon>
    </lineage>
</organism>
<dbReference type="PRINTS" id="PR00598">
    <property type="entry name" value="HTHMARR"/>
</dbReference>
<dbReference type="InterPro" id="IPR023187">
    <property type="entry name" value="Tscrpt_reg_MarR-type_CS"/>
</dbReference>
<evidence type="ECO:0000256" key="3">
    <source>
        <dbReference type="ARBA" id="ARBA00023163"/>
    </source>
</evidence>
<dbReference type="PANTHER" id="PTHR33164">
    <property type="entry name" value="TRANSCRIPTIONAL REGULATOR, MARR FAMILY"/>
    <property type="match status" value="1"/>
</dbReference>
<reference evidence="5" key="1">
    <citation type="submission" date="2023-06" db="EMBL/GenBank/DDBJ databases">
        <title>Cytophagales bacterium Strain LB-30, isolated from soil.</title>
        <authorList>
            <person name="Liu B."/>
        </authorList>
    </citation>
    <scope>NUCLEOTIDE SEQUENCE</scope>
    <source>
        <strain evidence="5">LB-30</strain>
    </source>
</reference>
<dbReference type="Pfam" id="PF01047">
    <property type="entry name" value="MarR"/>
    <property type="match status" value="1"/>
</dbReference>
<feature type="domain" description="HTH marR-type" evidence="4">
    <location>
        <begin position="4"/>
        <end position="141"/>
    </location>
</feature>
<evidence type="ECO:0000313" key="5">
    <source>
        <dbReference type="EMBL" id="MDN4164738.1"/>
    </source>
</evidence>
<protein>
    <submittedName>
        <fullName evidence="5">MarR family transcriptional regulator</fullName>
    </submittedName>
</protein>
<evidence type="ECO:0000313" key="6">
    <source>
        <dbReference type="Proteomes" id="UP001168552"/>
    </source>
</evidence>
<dbReference type="Gene3D" id="1.10.10.10">
    <property type="entry name" value="Winged helix-like DNA-binding domain superfamily/Winged helix DNA-binding domain"/>
    <property type="match status" value="1"/>
</dbReference>
<dbReference type="PROSITE" id="PS01117">
    <property type="entry name" value="HTH_MARR_1"/>
    <property type="match status" value="1"/>
</dbReference>
<evidence type="ECO:0000259" key="4">
    <source>
        <dbReference type="PROSITE" id="PS50995"/>
    </source>
</evidence>
<comment type="caution">
    <text evidence="5">The sequence shown here is derived from an EMBL/GenBank/DDBJ whole genome shotgun (WGS) entry which is preliminary data.</text>
</comment>
<evidence type="ECO:0000256" key="2">
    <source>
        <dbReference type="ARBA" id="ARBA00023125"/>
    </source>
</evidence>
<keyword evidence="3" id="KW-0804">Transcription</keyword>
<keyword evidence="6" id="KW-1185">Reference proteome</keyword>
<accession>A0ABT8F2Y5</accession>
<gene>
    <name evidence="5" type="ORF">QWY31_04450</name>
</gene>
<dbReference type="RefSeq" id="WP_320003265.1">
    <property type="nucleotide sequence ID" value="NZ_JAUHJS010000002.1"/>
</dbReference>
<proteinExistence type="predicted"/>
<dbReference type="InterPro" id="IPR000835">
    <property type="entry name" value="HTH_MarR-typ"/>
</dbReference>
<evidence type="ECO:0000256" key="1">
    <source>
        <dbReference type="ARBA" id="ARBA00023015"/>
    </source>
</evidence>
<dbReference type="SMART" id="SM00347">
    <property type="entry name" value="HTH_MARR"/>
    <property type="match status" value="1"/>
</dbReference>
<dbReference type="EMBL" id="JAUHJS010000002">
    <property type="protein sequence ID" value="MDN4164738.1"/>
    <property type="molecule type" value="Genomic_DNA"/>
</dbReference>
<dbReference type="SUPFAM" id="SSF46785">
    <property type="entry name" value="Winged helix' DNA-binding domain"/>
    <property type="match status" value="1"/>
</dbReference>
<keyword evidence="2" id="KW-0238">DNA-binding</keyword>
<dbReference type="PROSITE" id="PS50995">
    <property type="entry name" value="HTH_MARR_2"/>
    <property type="match status" value="1"/>
</dbReference>
<dbReference type="InterPro" id="IPR036390">
    <property type="entry name" value="WH_DNA-bd_sf"/>
</dbReference>
<keyword evidence="1" id="KW-0805">Transcription regulation</keyword>
<dbReference type="PANTHER" id="PTHR33164:SF43">
    <property type="entry name" value="HTH-TYPE TRANSCRIPTIONAL REPRESSOR YETL"/>
    <property type="match status" value="1"/>
</dbReference>
<name>A0ABT8F2Y5_9BACT</name>